<dbReference type="AlphaFoldDB" id="A0A0H2R2N7"/>
<feature type="region of interest" description="Disordered" evidence="1">
    <location>
        <begin position="81"/>
        <end position="100"/>
    </location>
</feature>
<protein>
    <submittedName>
        <fullName evidence="2">Uncharacterized protein</fullName>
    </submittedName>
</protein>
<accession>A0A0H2R2N7</accession>
<evidence type="ECO:0000313" key="3">
    <source>
        <dbReference type="Proteomes" id="UP000053477"/>
    </source>
</evidence>
<dbReference type="EMBL" id="KQ086242">
    <property type="protein sequence ID" value="KLO06054.1"/>
    <property type="molecule type" value="Genomic_DNA"/>
</dbReference>
<proteinExistence type="predicted"/>
<dbReference type="InParanoid" id="A0A0H2R2N7"/>
<evidence type="ECO:0000313" key="2">
    <source>
        <dbReference type="EMBL" id="KLO06054.1"/>
    </source>
</evidence>
<organism evidence="2 3">
    <name type="scientific">Schizopora paradoxa</name>
    <dbReference type="NCBI Taxonomy" id="27342"/>
    <lineage>
        <taxon>Eukaryota</taxon>
        <taxon>Fungi</taxon>
        <taxon>Dikarya</taxon>
        <taxon>Basidiomycota</taxon>
        <taxon>Agaricomycotina</taxon>
        <taxon>Agaricomycetes</taxon>
        <taxon>Hymenochaetales</taxon>
        <taxon>Schizoporaceae</taxon>
        <taxon>Schizopora</taxon>
    </lineage>
</organism>
<name>A0A0H2R2N7_9AGAM</name>
<gene>
    <name evidence="2" type="ORF">SCHPADRAFT_702303</name>
</gene>
<dbReference type="Proteomes" id="UP000053477">
    <property type="component" value="Unassembled WGS sequence"/>
</dbReference>
<reference evidence="2 3" key="1">
    <citation type="submission" date="2015-04" db="EMBL/GenBank/DDBJ databases">
        <title>Complete genome sequence of Schizopora paradoxa KUC8140, a cosmopolitan wood degrader in East Asia.</title>
        <authorList>
            <consortium name="DOE Joint Genome Institute"/>
            <person name="Min B."/>
            <person name="Park H."/>
            <person name="Jang Y."/>
            <person name="Kim J.-J."/>
            <person name="Kim K.H."/>
            <person name="Pangilinan J."/>
            <person name="Lipzen A."/>
            <person name="Riley R."/>
            <person name="Grigoriev I.V."/>
            <person name="Spatafora J.W."/>
            <person name="Choi I.-G."/>
        </authorList>
    </citation>
    <scope>NUCLEOTIDE SEQUENCE [LARGE SCALE GENOMIC DNA]</scope>
    <source>
        <strain evidence="2 3">KUC8140</strain>
    </source>
</reference>
<keyword evidence="3" id="KW-1185">Reference proteome</keyword>
<evidence type="ECO:0000256" key="1">
    <source>
        <dbReference type="SAM" id="MobiDB-lite"/>
    </source>
</evidence>
<sequence>MKRGHLVSKKRNRKWNHKPSFSRELSRYSRIGASRFVFSGGSIILTILLSPAPEGELEACRCDVRWTFISTNIDICSRVSYDRSEGPSHNKEDMCRSRHSSIATDGRRLDAVKV</sequence>
<feature type="compositionally biased region" description="Basic and acidic residues" evidence="1">
    <location>
        <begin position="81"/>
        <end position="96"/>
    </location>
</feature>